<dbReference type="GO" id="GO:0007131">
    <property type="term" value="P:reciprocal meiotic recombination"/>
    <property type="evidence" value="ECO:0007669"/>
    <property type="project" value="TreeGrafter"/>
</dbReference>
<dbReference type="Proteomes" id="UP001378592">
    <property type="component" value="Unassembled WGS sequence"/>
</dbReference>
<dbReference type="PANTHER" id="PTHR21615">
    <property type="entry name" value="CYCLIN N-TERMINAL DOMAIN-CONTAINING PROTEIN 1"/>
    <property type="match status" value="1"/>
</dbReference>
<comment type="caution">
    <text evidence="2">The sequence shown here is derived from an EMBL/GenBank/DDBJ whole genome shotgun (WGS) entry which is preliminary data.</text>
</comment>
<protein>
    <recommendedName>
        <fullName evidence="1">Cyclin N-terminal domain-containing protein</fullName>
    </recommendedName>
</protein>
<feature type="domain" description="Cyclin N-terminal" evidence="1">
    <location>
        <begin position="43"/>
        <end position="157"/>
    </location>
</feature>
<proteinExistence type="predicted"/>
<dbReference type="Gene3D" id="1.10.472.10">
    <property type="entry name" value="Cyclin-like"/>
    <property type="match status" value="1"/>
</dbReference>
<organism evidence="2 3">
    <name type="scientific">Gryllus longicercus</name>
    <dbReference type="NCBI Taxonomy" id="2509291"/>
    <lineage>
        <taxon>Eukaryota</taxon>
        <taxon>Metazoa</taxon>
        <taxon>Ecdysozoa</taxon>
        <taxon>Arthropoda</taxon>
        <taxon>Hexapoda</taxon>
        <taxon>Insecta</taxon>
        <taxon>Pterygota</taxon>
        <taxon>Neoptera</taxon>
        <taxon>Polyneoptera</taxon>
        <taxon>Orthoptera</taxon>
        <taxon>Ensifera</taxon>
        <taxon>Gryllidea</taxon>
        <taxon>Grylloidea</taxon>
        <taxon>Gryllidae</taxon>
        <taxon>Gryllinae</taxon>
        <taxon>Gryllus</taxon>
    </lineage>
</organism>
<dbReference type="AlphaFoldDB" id="A0AAN9W6N7"/>
<evidence type="ECO:0000259" key="1">
    <source>
        <dbReference type="Pfam" id="PF00134"/>
    </source>
</evidence>
<name>A0AAN9W6N7_9ORTH</name>
<dbReference type="InterPro" id="IPR006671">
    <property type="entry name" value="Cyclin_N"/>
</dbReference>
<gene>
    <name evidence="2" type="ORF">R5R35_004629</name>
</gene>
<dbReference type="Pfam" id="PF00134">
    <property type="entry name" value="Cyclin_N"/>
    <property type="match status" value="1"/>
</dbReference>
<reference evidence="2 3" key="1">
    <citation type="submission" date="2024-03" db="EMBL/GenBank/DDBJ databases">
        <title>The genome assembly and annotation of the cricket Gryllus longicercus Weissman &amp; Gray.</title>
        <authorList>
            <person name="Szrajer S."/>
            <person name="Gray D."/>
            <person name="Ylla G."/>
        </authorList>
    </citation>
    <scope>NUCLEOTIDE SEQUENCE [LARGE SCALE GENOMIC DNA]</scope>
    <source>
        <strain evidence="2">DAG 2021-001</strain>
        <tissue evidence="2">Whole body minus gut</tissue>
    </source>
</reference>
<dbReference type="SUPFAM" id="SSF47954">
    <property type="entry name" value="Cyclin-like"/>
    <property type="match status" value="1"/>
</dbReference>
<dbReference type="GO" id="GO:0035861">
    <property type="term" value="C:site of double-strand break"/>
    <property type="evidence" value="ECO:0007669"/>
    <property type="project" value="TreeGrafter"/>
</dbReference>
<dbReference type="PANTHER" id="PTHR21615:SF2">
    <property type="entry name" value="CYCLIN N-TERMINAL DOMAIN-CONTAINING PROTEIN 1"/>
    <property type="match status" value="1"/>
</dbReference>
<evidence type="ECO:0000313" key="2">
    <source>
        <dbReference type="EMBL" id="KAK7874085.1"/>
    </source>
</evidence>
<sequence length="279" mass="32018">MDCCFPDVSSETMEIWWVHLKQFNKNYIKRRAKLKMPFFAASQKMATLICNIGHSMKLSREILLSSVLLFDRFMSFSFNKMNEEKSNIKKEQWMETLQNSMVLTICSCLQLSSKALGQHQVQVTDILKFMLEHNHKVTKTEVLKSEQSVFKTLMYKVPAFSPLIYVETLVHLLPVKKLNLACSVFMETCVQFMMIAYCHHQVLVEFLRVELDQLYLAGAVVVAAVRVLAPEAREASDWLLSRVRHLTGIPTREVMRLATILSDIAADVPENPKATTRPA</sequence>
<evidence type="ECO:0000313" key="3">
    <source>
        <dbReference type="Proteomes" id="UP001378592"/>
    </source>
</evidence>
<dbReference type="InterPro" id="IPR036915">
    <property type="entry name" value="Cyclin-like_sf"/>
</dbReference>
<keyword evidence="3" id="KW-1185">Reference proteome</keyword>
<dbReference type="EMBL" id="JAZDUA010000005">
    <property type="protein sequence ID" value="KAK7874085.1"/>
    <property type="molecule type" value="Genomic_DNA"/>
</dbReference>
<accession>A0AAN9W6N7</accession>